<dbReference type="InterPro" id="IPR046947">
    <property type="entry name" value="LytR-like"/>
</dbReference>
<dbReference type="SUPFAM" id="SSF52172">
    <property type="entry name" value="CheY-like"/>
    <property type="match status" value="1"/>
</dbReference>
<proteinExistence type="predicted"/>
<dbReference type="EMBL" id="JRLW01000018">
    <property type="protein sequence ID" value="KGO87667.1"/>
    <property type="molecule type" value="Genomic_DNA"/>
</dbReference>
<sequence length="240" mass="27697">MYKCAIVDDNEIDRLTVASFIKQFPELLLLKSFSNAKEAELYLAKEPIDILFLDIDMPSISGIELRKKLKNVPVCIFITSHPEFAVESFEVDALDYIIKPLKQERFSKTVNRITMYLDIKTKSSLFETTIGGDTIFLKEGRNHIKVKLHDVVYLEALKDYTLVVTAQKKYCVLSGIGKLLKEEHFKSFIRIHKGFAVQKQYVEEFDINRVVLHNKMIVPIGKSYRKKVSFLLTDALIQND</sequence>
<dbReference type="Gene3D" id="3.40.50.2300">
    <property type="match status" value="1"/>
</dbReference>
<reference evidence="4 5" key="1">
    <citation type="submission" date="2013-09" db="EMBL/GenBank/DDBJ databases">
        <authorList>
            <person name="Zeng Z."/>
            <person name="Chen C."/>
        </authorList>
    </citation>
    <scope>NUCLEOTIDE SEQUENCE [LARGE SCALE GENOMIC DNA]</scope>
    <source>
        <strain evidence="4 5">GH29-5</strain>
    </source>
</reference>
<gene>
    <name evidence="4" type="ORF">Q764_12425</name>
</gene>
<dbReference type="GO" id="GO:0000156">
    <property type="term" value="F:phosphorelay response regulator activity"/>
    <property type="evidence" value="ECO:0007669"/>
    <property type="project" value="InterPro"/>
</dbReference>
<feature type="domain" description="HTH LytTR-type" evidence="3">
    <location>
        <begin position="135"/>
        <end position="234"/>
    </location>
</feature>
<feature type="modified residue" description="4-aspartylphosphate" evidence="1">
    <location>
        <position position="54"/>
    </location>
</feature>
<name>A0A0A2M4Y0_9FLAO</name>
<dbReference type="eggNOG" id="COG3279">
    <property type="taxonomic scope" value="Bacteria"/>
</dbReference>
<dbReference type="GO" id="GO:0003677">
    <property type="term" value="F:DNA binding"/>
    <property type="evidence" value="ECO:0007669"/>
    <property type="project" value="InterPro"/>
</dbReference>
<dbReference type="InterPro" id="IPR001789">
    <property type="entry name" value="Sig_transdc_resp-reg_receiver"/>
</dbReference>
<dbReference type="RefSeq" id="WP_026980874.1">
    <property type="nucleotide sequence ID" value="NZ_AUCZ01000015.1"/>
</dbReference>
<dbReference type="STRING" id="1121899.GCA_000430025_02570"/>
<evidence type="ECO:0000259" key="3">
    <source>
        <dbReference type="PROSITE" id="PS50930"/>
    </source>
</evidence>
<dbReference type="SMART" id="SM00850">
    <property type="entry name" value="LytTR"/>
    <property type="match status" value="1"/>
</dbReference>
<evidence type="ECO:0000313" key="5">
    <source>
        <dbReference type="Proteomes" id="UP000030121"/>
    </source>
</evidence>
<dbReference type="Proteomes" id="UP000030121">
    <property type="component" value="Unassembled WGS sequence"/>
</dbReference>
<dbReference type="Pfam" id="PF00072">
    <property type="entry name" value="Response_reg"/>
    <property type="match status" value="1"/>
</dbReference>
<keyword evidence="5" id="KW-1185">Reference proteome</keyword>
<comment type="caution">
    <text evidence="4">The sequence shown here is derived from an EMBL/GenBank/DDBJ whole genome shotgun (WGS) entry which is preliminary data.</text>
</comment>
<dbReference type="InterPro" id="IPR011006">
    <property type="entry name" value="CheY-like_superfamily"/>
</dbReference>
<dbReference type="AlphaFoldDB" id="A0A0A2M4Y0"/>
<dbReference type="PROSITE" id="PS50930">
    <property type="entry name" value="HTH_LYTTR"/>
    <property type="match status" value="1"/>
</dbReference>
<feature type="domain" description="Response regulatory" evidence="2">
    <location>
        <begin position="3"/>
        <end position="114"/>
    </location>
</feature>
<evidence type="ECO:0000259" key="2">
    <source>
        <dbReference type="PROSITE" id="PS50110"/>
    </source>
</evidence>
<evidence type="ECO:0000313" key="4">
    <source>
        <dbReference type="EMBL" id="KGO87667.1"/>
    </source>
</evidence>
<dbReference type="OrthoDB" id="2168082at2"/>
<evidence type="ECO:0000256" key="1">
    <source>
        <dbReference type="PROSITE-ProRule" id="PRU00169"/>
    </source>
</evidence>
<protein>
    <submittedName>
        <fullName evidence="4">LytTR family transcriptional regulator</fullName>
    </submittedName>
</protein>
<dbReference type="InterPro" id="IPR007492">
    <property type="entry name" value="LytTR_DNA-bd_dom"/>
</dbReference>
<dbReference type="PROSITE" id="PS50110">
    <property type="entry name" value="RESPONSE_REGULATORY"/>
    <property type="match status" value="1"/>
</dbReference>
<organism evidence="4 5">
    <name type="scientific">Flavobacterium suncheonense GH29-5 = DSM 17707</name>
    <dbReference type="NCBI Taxonomy" id="1121899"/>
    <lineage>
        <taxon>Bacteria</taxon>
        <taxon>Pseudomonadati</taxon>
        <taxon>Bacteroidota</taxon>
        <taxon>Flavobacteriia</taxon>
        <taxon>Flavobacteriales</taxon>
        <taxon>Flavobacteriaceae</taxon>
        <taxon>Flavobacterium</taxon>
    </lineage>
</organism>
<accession>A0A0A2M4Y0</accession>
<dbReference type="SMART" id="SM00448">
    <property type="entry name" value="REC"/>
    <property type="match status" value="1"/>
</dbReference>
<keyword evidence="1" id="KW-0597">Phosphoprotein</keyword>
<dbReference type="PANTHER" id="PTHR37299">
    <property type="entry name" value="TRANSCRIPTIONAL REGULATOR-RELATED"/>
    <property type="match status" value="1"/>
</dbReference>
<dbReference type="Gene3D" id="2.40.50.1020">
    <property type="entry name" value="LytTr DNA-binding domain"/>
    <property type="match status" value="1"/>
</dbReference>
<dbReference type="PANTHER" id="PTHR37299:SF1">
    <property type="entry name" value="STAGE 0 SPORULATION PROTEIN A HOMOLOG"/>
    <property type="match status" value="1"/>
</dbReference>
<dbReference type="Pfam" id="PF04397">
    <property type="entry name" value="LytTR"/>
    <property type="match status" value="1"/>
</dbReference>